<feature type="transmembrane region" description="Helical" evidence="8">
    <location>
        <begin position="680"/>
        <end position="700"/>
    </location>
</feature>
<feature type="transmembrane region" description="Helical" evidence="8">
    <location>
        <begin position="449"/>
        <end position="471"/>
    </location>
</feature>
<dbReference type="PROSITE" id="PS50850">
    <property type="entry name" value="MFS"/>
    <property type="match status" value="1"/>
</dbReference>
<keyword evidence="6" id="KW-0325">Glycoprotein</keyword>
<dbReference type="AlphaFoldDB" id="A0A428U1F2"/>
<feature type="transmembrane region" description="Helical" evidence="8">
    <location>
        <begin position="315"/>
        <end position="331"/>
    </location>
</feature>
<keyword evidence="5 8" id="KW-0472">Membrane</keyword>
<sequence>MEGSARHETQPLDPNPDDLFKVESNPFAFSFREHFRFRKSFASNSLTTLLTFNGVEDLKRSLRVDQENGPYVRAIAETVTPGCFTDGPLRIERSFLDVAYWRGIFDTNKPSASPEPSFFSIPRLKPPNNPPKLFEVQRLDKTCVVSVNDILVGDLLLLKAGDAVPVDGILIDGPGIACDESALTGESDLMRKVPNNDVGKALRGLPEDEGLKRTGSKGHFIPAGSRVVDGTGTYLVTAVGQDTRYRRGQASHPKPTPLEESAVHWLNVFGSGLFLSCLALLCGVFNIVPSLWHLLYVPAKSARGAKNALGTISKIDFKTYCIHFILLVLLAPSPSSIIGSTDSMRSSFLVLAILILQHRRRLKSVLDKILSSSQSVDSNAKIPPSINAGHWVQSHWKSALTLLALLHGTPVIAIAWAPTRALRIASGVTASGTAAAVIPLRTLDDVPSWAWISDYTVWIICFAAYLTLQIHHIPCRGDHRRQLYLFLVILLAIHFAIALAQSSPTLIDGFTIFGPMVLTVTAFLVALLFGAIPAMEAREAARRVLQKIDRAIIPLLFITYMLNFMDKIILSSAAVFGLREDNNLEGQQYSWVGSVFYVGYLLWTYPTTVLVTRLPAGKYLSTNTVFWGSVVTLTAACHSFEGLLAVRFLLGVAEATITPGFMFLTSTWYTRDEMPTRVGIWFAGNSLGGLVASLLAFGVGHIENSAIRPWRWMYIILGSATLLWAIPMFFLLPDNISKAKFLTPKERQVAAQRVACAGTGTTENTHWKWDQFHECLTDPKTWFIVGIELLTQIPNGGSQSFANIVVASFGFTNLQSTLINLPYSLLSAAIIAGSGYLAGHFRTWNCVLIIGVILPCVFGSAIIYNRSYLPHSVHLFAYFLLSSGSAAMPLNMALVQSNYRGVTKKTTITTMLFLAYCIGNMAGPHFFRKSEDPLYETAFKAIMVCYSLAIMCAAALRVYLGWLNAKRTREEGIVGSAGSGGVSRDGVGDDSEDITDWQAVGFRYRL</sequence>
<dbReference type="PANTHER" id="PTHR43791">
    <property type="entry name" value="PERMEASE-RELATED"/>
    <property type="match status" value="1"/>
</dbReference>
<evidence type="ECO:0000256" key="4">
    <source>
        <dbReference type="ARBA" id="ARBA00022989"/>
    </source>
</evidence>
<evidence type="ECO:0000256" key="6">
    <source>
        <dbReference type="ARBA" id="ARBA00023180"/>
    </source>
</evidence>
<organism evidence="10 11">
    <name type="scientific">Fusarium ambrosium</name>
    <dbReference type="NCBI Taxonomy" id="131363"/>
    <lineage>
        <taxon>Eukaryota</taxon>
        <taxon>Fungi</taxon>
        <taxon>Dikarya</taxon>
        <taxon>Ascomycota</taxon>
        <taxon>Pezizomycotina</taxon>
        <taxon>Sordariomycetes</taxon>
        <taxon>Hypocreomycetidae</taxon>
        <taxon>Hypocreales</taxon>
        <taxon>Nectriaceae</taxon>
        <taxon>Fusarium</taxon>
        <taxon>Fusarium solani species complex</taxon>
    </lineage>
</organism>
<evidence type="ECO:0000256" key="3">
    <source>
        <dbReference type="ARBA" id="ARBA00022692"/>
    </source>
</evidence>
<keyword evidence="4 8" id="KW-1133">Transmembrane helix</keyword>
<evidence type="ECO:0000256" key="1">
    <source>
        <dbReference type="ARBA" id="ARBA00004141"/>
    </source>
</evidence>
<dbReference type="PANTHER" id="PTHR43791:SF10">
    <property type="entry name" value="MAJOR FACILITATOR SUPERFAMILY (MFS) PROFILE DOMAIN-CONTAINING PROTEIN"/>
    <property type="match status" value="1"/>
</dbReference>
<feature type="transmembrane region" description="Helical" evidence="8">
    <location>
        <begin position="907"/>
        <end position="927"/>
    </location>
</feature>
<evidence type="ECO:0000256" key="7">
    <source>
        <dbReference type="ARBA" id="ARBA00037968"/>
    </source>
</evidence>
<dbReference type="Proteomes" id="UP000288429">
    <property type="component" value="Unassembled WGS sequence"/>
</dbReference>
<evidence type="ECO:0000259" key="9">
    <source>
        <dbReference type="PROSITE" id="PS50850"/>
    </source>
</evidence>
<feature type="transmembrane region" description="Helical" evidence="8">
    <location>
        <begin position="552"/>
        <end position="577"/>
    </location>
</feature>
<dbReference type="GO" id="GO:0016020">
    <property type="term" value="C:membrane"/>
    <property type="evidence" value="ECO:0007669"/>
    <property type="project" value="UniProtKB-SubCell"/>
</dbReference>
<feature type="transmembrane region" description="Helical" evidence="8">
    <location>
        <begin position="273"/>
        <end position="295"/>
    </location>
</feature>
<dbReference type="InterPro" id="IPR036259">
    <property type="entry name" value="MFS_trans_sf"/>
</dbReference>
<dbReference type="Pfam" id="PF00122">
    <property type="entry name" value="E1-E2_ATPase"/>
    <property type="match status" value="1"/>
</dbReference>
<feature type="transmembrane region" description="Helical" evidence="8">
    <location>
        <begin position="399"/>
        <end position="417"/>
    </location>
</feature>
<feature type="transmembrane region" description="Helical" evidence="8">
    <location>
        <begin position="939"/>
        <end position="960"/>
    </location>
</feature>
<evidence type="ECO:0000313" key="10">
    <source>
        <dbReference type="EMBL" id="RSM08102.1"/>
    </source>
</evidence>
<dbReference type="GO" id="GO:0022857">
    <property type="term" value="F:transmembrane transporter activity"/>
    <property type="evidence" value="ECO:0007669"/>
    <property type="project" value="InterPro"/>
</dbReference>
<protein>
    <recommendedName>
        <fullName evidence="9">Major facilitator superfamily (MFS) profile domain-containing protein</fullName>
    </recommendedName>
</protein>
<reference evidence="10 11" key="1">
    <citation type="submission" date="2017-06" db="EMBL/GenBank/DDBJ databases">
        <title>Cmopartive genomic analysis of Ambrosia Fusariam Clade fungi.</title>
        <authorList>
            <person name="Stajich J.E."/>
            <person name="Carrillo J."/>
            <person name="Kijimoto T."/>
            <person name="Eskalen A."/>
            <person name="O'Donnell K."/>
            <person name="Kasson M."/>
        </authorList>
    </citation>
    <scope>NUCLEOTIDE SEQUENCE [LARGE SCALE GENOMIC DNA]</scope>
    <source>
        <strain evidence="10 11">NRRL 20438</strain>
    </source>
</reference>
<dbReference type="SUPFAM" id="SSF103473">
    <property type="entry name" value="MFS general substrate transporter"/>
    <property type="match status" value="1"/>
</dbReference>
<feature type="transmembrane region" description="Helical" evidence="8">
    <location>
        <begin position="648"/>
        <end position="668"/>
    </location>
</feature>
<dbReference type="InterPro" id="IPR059000">
    <property type="entry name" value="ATPase_P-type_domA"/>
</dbReference>
<name>A0A428U1F2_9HYPO</name>
<gene>
    <name evidence="10" type="ORF">CDV31_008315</name>
</gene>
<proteinExistence type="inferred from homology"/>
<evidence type="ECO:0000256" key="2">
    <source>
        <dbReference type="ARBA" id="ARBA00022448"/>
    </source>
</evidence>
<dbReference type="InterPro" id="IPR020846">
    <property type="entry name" value="MFS_dom"/>
</dbReference>
<evidence type="ECO:0000256" key="8">
    <source>
        <dbReference type="SAM" id="Phobius"/>
    </source>
</evidence>
<accession>A0A428U1F2</accession>
<feature type="transmembrane region" description="Helical" evidence="8">
    <location>
        <begin position="876"/>
        <end position="895"/>
    </location>
</feature>
<dbReference type="EMBL" id="NIZV01000108">
    <property type="protein sequence ID" value="RSM08102.1"/>
    <property type="molecule type" value="Genomic_DNA"/>
</dbReference>
<comment type="caution">
    <text evidence="10">The sequence shown here is derived from an EMBL/GenBank/DDBJ whole genome shotgun (WGS) entry which is preliminary data.</text>
</comment>
<dbReference type="Gene3D" id="1.20.1250.20">
    <property type="entry name" value="MFS general substrate transporter like domains"/>
    <property type="match status" value="2"/>
</dbReference>
<dbReference type="SUPFAM" id="SSF81653">
    <property type="entry name" value="Calcium ATPase, transduction domain A"/>
    <property type="match status" value="1"/>
</dbReference>
<comment type="similarity">
    <text evidence="7">Belongs to the major facilitator superfamily. Allantoate permease family.</text>
</comment>
<feature type="transmembrane region" description="Helical" evidence="8">
    <location>
        <begin position="483"/>
        <end position="500"/>
    </location>
</feature>
<dbReference type="InterPro" id="IPR011701">
    <property type="entry name" value="MFS"/>
</dbReference>
<feature type="transmembrane region" description="Helical" evidence="8">
    <location>
        <begin position="846"/>
        <end position="864"/>
    </location>
</feature>
<dbReference type="Gene3D" id="2.70.150.10">
    <property type="entry name" value="Calcium-transporting ATPase, cytoplasmic transduction domain A"/>
    <property type="match status" value="1"/>
</dbReference>
<comment type="subcellular location">
    <subcellularLocation>
        <location evidence="1">Membrane</location>
        <topology evidence="1">Multi-pass membrane protein</topology>
    </subcellularLocation>
</comment>
<dbReference type="FunFam" id="1.20.1250.20:FF:000064">
    <property type="entry name" value="MFS allantoate transporter"/>
    <property type="match status" value="1"/>
</dbReference>
<dbReference type="InterPro" id="IPR008250">
    <property type="entry name" value="ATPase_P-typ_transduc_dom_A_sf"/>
</dbReference>
<feature type="transmembrane region" description="Helical" evidence="8">
    <location>
        <begin position="512"/>
        <end position="532"/>
    </location>
</feature>
<evidence type="ECO:0000256" key="5">
    <source>
        <dbReference type="ARBA" id="ARBA00023136"/>
    </source>
</evidence>
<dbReference type="Pfam" id="PF07690">
    <property type="entry name" value="MFS_1"/>
    <property type="match status" value="1"/>
</dbReference>
<keyword evidence="3 8" id="KW-0812">Transmembrane</keyword>
<feature type="transmembrane region" description="Helical" evidence="8">
    <location>
        <begin position="712"/>
        <end position="732"/>
    </location>
</feature>
<feature type="domain" description="Major facilitator superfamily (MFS) profile" evidence="9">
    <location>
        <begin position="552"/>
        <end position="967"/>
    </location>
</feature>
<feature type="transmembrane region" description="Helical" evidence="8">
    <location>
        <begin position="589"/>
        <end position="611"/>
    </location>
</feature>
<keyword evidence="2" id="KW-0813">Transport</keyword>
<keyword evidence="11" id="KW-1185">Reference proteome</keyword>
<evidence type="ECO:0000313" key="11">
    <source>
        <dbReference type="Proteomes" id="UP000288429"/>
    </source>
</evidence>